<keyword evidence="1" id="KW-0479">Metal-binding</keyword>
<dbReference type="InterPro" id="IPR045244">
    <property type="entry name" value="PGM"/>
</dbReference>
<dbReference type="PANTHER" id="PTHR22573:SF2">
    <property type="entry name" value="PHOSPHOGLUCOMUTASE"/>
    <property type="match status" value="1"/>
</dbReference>
<accession>Q5DGA4</accession>
<dbReference type="GO" id="GO:0005829">
    <property type="term" value="C:cytosol"/>
    <property type="evidence" value="ECO:0007669"/>
    <property type="project" value="TreeGrafter"/>
</dbReference>
<keyword evidence="2" id="KW-0460">Magnesium</keyword>
<dbReference type="GO" id="GO:0004614">
    <property type="term" value="F:phosphoglucomutase activity"/>
    <property type="evidence" value="ECO:0007669"/>
    <property type="project" value="InterPro"/>
</dbReference>
<dbReference type="SUPFAM" id="SSF55957">
    <property type="entry name" value="Phosphoglucomutase, C-terminal domain"/>
    <property type="match status" value="1"/>
</dbReference>
<evidence type="ECO:0000256" key="3">
    <source>
        <dbReference type="ARBA" id="ARBA00023235"/>
    </source>
</evidence>
<dbReference type="Gene3D" id="3.30.310.50">
    <property type="entry name" value="Alpha-D-phosphohexomutase, C-terminal domain"/>
    <property type="match status" value="1"/>
</dbReference>
<evidence type="ECO:0000256" key="2">
    <source>
        <dbReference type="ARBA" id="ARBA00022842"/>
    </source>
</evidence>
<proteinExistence type="evidence at transcript level"/>
<organism evidence="4">
    <name type="scientific">Schistosoma japonicum</name>
    <name type="common">Blood fluke</name>
    <dbReference type="NCBI Taxonomy" id="6182"/>
    <lineage>
        <taxon>Eukaryota</taxon>
        <taxon>Metazoa</taxon>
        <taxon>Spiralia</taxon>
        <taxon>Lophotrochozoa</taxon>
        <taxon>Platyhelminthes</taxon>
        <taxon>Trematoda</taxon>
        <taxon>Digenea</taxon>
        <taxon>Strigeidida</taxon>
        <taxon>Schistosomatoidea</taxon>
        <taxon>Schistosomatidae</taxon>
        <taxon>Schistosoma</taxon>
    </lineage>
</organism>
<reference evidence="4" key="2">
    <citation type="journal article" date="2006" name="PLoS Pathog.">
        <title>New perspectives on host-parasite interplay by comparative transcriptomic and proteomic analyses of Schistosoma japonicum.</title>
        <authorList>
            <person name="Liu F."/>
            <person name="Lu J."/>
            <person name="Hu W."/>
            <person name="Wang S.Y."/>
            <person name="Cui S.J."/>
            <person name="Chi M."/>
            <person name="Yan Q."/>
            <person name="Wang X.R."/>
            <person name="Song H.D."/>
            <person name="Xu X.N."/>
            <person name="Wang J.J."/>
            <person name="Zhang X.L."/>
            <person name="Zhang X."/>
            <person name="Wang Z.Q."/>
            <person name="Xue C.L."/>
            <person name="Brindley P.J."/>
            <person name="McManus D.P."/>
            <person name="Yang P.Y."/>
            <person name="Feng Z."/>
            <person name="Chen Z."/>
            <person name="Han Z.G."/>
        </authorList>
    </citation>
    <scope>NUCLEOTIDE SEQUENCE</scope>
</reference>
<dbReference type="PANTHER" id="PTHR22573">
    <property type="entry name" value="PHOSPHOHEXOMUTASE FAMILY MEMBER"/>
    <property type="match status" value="1"/>
</dbReference>
<evidence type="ECO:0000313" key="4">
    <source>
        <dbReference type="EMBL" id="AAW25152.1"/>
    </source>
</evidence>
<dbReference type="GO" id="GO:0005975">
    <property type="term" value="P:carbohydrate metabolic process"/>
    <property type="evidence" value="ECO:0007669"/>
    <property type="project" value="InterPro"/>
</dbReference>
<dbReference type="AlphaFoldDB" id="Q5DGA4"/>
<dbReference type="InterPro" id="IPR036900">
    <property type="entry name" value="A-D-PHexomutase_C_sf"/>
</dbReference>
<name>Q5DGA4_SCHJA</name>
<reference evidence="4" key="1">
    <citation type="submission" date="2004-11" db="EMBL/GenBank/DDBJ databases">
        <title>The full-length cDNA sequences of Schistosoma japonicum genes.</title>
        <authorList>
            <person name="Han Z."/>
        </authorList>
    </citation>
    <scope>NUCLEOTIDE SEQUENCE</scope>
</reference>
<dbReference type="FunFam" id="3.30.310.50:FF:000002">
    <property type="entry name" value="Phosphoglucomutase 5"/>
    <property type="match status" value="1"/>
</dbReference>
<dbReference type="Pfam" id="PF24947">
    <property type="entry name" value="PGM1_C_vert_fung"/>
    <property type="match status" value="1"/>
</dbReference>
<protein>
    <submittedName>
        <fullName evidence="4">SJCHGC09069 protein</fullName>
    </submittedName>
</protein>
<sequence>MEHWKKYGRYFFTRYDYENCESSQGDAIMNRLKKLVDDNGISGHVYATSNGRQFVGDFCDNFSYVDPVDGSHTTNQGFRLMFKDGTRFVYRLSGTGSSGATLRMYIDTYEADPSKHTIPSQEYLKPHIELALELCGVTNITGRTAPTVIT</sequence>
<dbReference type="EMBL" id="AY813420">
    <property type="protein sequence ID" value="AAW25152.1"/>
    <property type="molecule type" value="mRNA"/>
</dbReference>
<keyword evidence="3" id="KW-0413">Isomerase</keyword>
<dbReference type="GO" id="GO:0046872">
    <property type="term" value="F:metal ion binding"/>
    <property type="evidence" value="ECO:0007669"/>
    <property type="project" value="UniProtKB-KW"/>
</dbReference>
<evidence type="ECO:0000256" key="1">
    <source>
        <dbReference type="ARBA" id="ARBA00022723"/>
    </source>
</evidence>